<dbReference type="WBParaSite" id="PSAMB.scaffold7026size8383.g29472.t1">
    <property type="protein sequence ID" value="PSAMB.scaffold7026size8383.g29472.t1"/>
    <property type="gene ID" value="PSAMB.scaffold7026size8383.g29472"/>
</dbReference>
<proteinExistence type="inferred from homology"/>
<sequence length="569" mass="62539">MTHSLLLLLVLVTVAKAAEYSSTLRNGSASPLLSSTCGNCNYGHCVATKCICDEGFQGAECNEQGADFYHRTELIHGMADPDMIAVNDDLFFLSGTWDGNVLPIYQSTDMKEFQLKTTYNPTSSDFFYTYCMVWAPDLSKRGSAYDLHFSAQRVTKGRSCPDPVQDVTTFVASAPDDNLMFGMPTLVDFGNNAPQGRILAGGDGEKVVRIDSTIINIGNDHWFFYVWFTKGNNIASISLASPTNVIVNTGPASFAISAIEENINEGPEVFEREGHYYLFFSAAFFNSQYAMYYIMAPSIADLTRKRAVRVHSVAQRNGAGQLIQSHGHNTIVARRGQFFNVFHQGNFDSAGHYIEPRSTFKQRIAFRPDGSIYTLNTVNLRWTQLNGNSYSVDVVTRDGSVIGPCISVGRIGEALGTIYNGVCPDSGDKLVDKGDIAEFRLYYSATGTWTDHVVQEYDGVSDDVAFYLPGGVTKQVALRWNELTTGTEYSLDVQHKDGSWVAPCVGDDNLGHQIEYLFNGLCSDAKTSVPPEDITMFRICSAMSGDWAHARCGAVPYDGKTINVAITIP</sequence>
<evidence type="ECO:0000256" key="6">
    <source>
        <dbReference type="RuleBase" id="RU361187"/>
    </source>
</evidence>
<dbReference type="Proteomes" id="UP000887566">
    <property type="component" value="Unplaced"/>
</dbReference>
<keyword evidence="4 6" id="KW-0326">Glycosidase</keyword>
<dbReference type="GO" id="GO:0004553">
    <property type="term" value="F:hydrolase activity, hydrolyzing O-glycosyl compounds"/>
    <property type="evidence" value="ECO:0007669"/>
    <property type="project" value="InterPro"/>
</dbReference>
<dbReference type="Gene3D" id="2.115.10.20">
    <property type="entry name" value="Glycosyl hydrolase domain, family 43"/>
    <property type="match status" value="1"/>
</dbReference>
<evidence type="ECO:0000313" key="8">
    <source>
        <dbReference type="Proteomes" id="UP000887566"/>
    </source>
</evidence>
<name>A0A914XCI7_9BILA</name>
<dbReference type="Pfam" id="PF04616">
    <property type="entry name" value="Glyco_hydro_43"/>
    <property type="match status" value="1"/>
</dbReference>
<dbReference type="InterPro" id="IPR050727">
    <property type="entry name" value="GH43_arabinanases"/>
</dbReference>
<comment type="pathway">
    <text evidence="1">Glycan metabolism; L-arabinan degradation.</text>
</comment>
<dbReference type="SUPFAM" id="SSF75005">
    <property type="entry name" value="Arabinanase/levansucrase/invertase"/>
    <property type="match status" value="1"/>
</dbReference>
<keyword evidence="7" id="KW-0732">Signal</keyword>
<keyword evidence="8" id="KW-1185">Reference proteome</keyword>
<evidence type="ECO:0000256" key="5">
    <source>
        <dbReference type="ARBA" id="ARBA00042202"/>
    </source>
</evidence>
<dbReference type="InterPro" id="IPR023296">
    <property type="entry name" value="Glyco_hydro_beta-prop_sf"/>
</dbReference>
<dbReference type="GO" id="GO:0005975">
    <property type="term" value="P:carbohydrate metabolic process"/>
    <property type="evidence" value="ECO:0007669"/>
    <property type="project" value="InterPro"/>
</dbReference>
<evidence type="ECO:0000256" key="4">
    <source>
        <dbReference type="ARBA" id="ARBA00023295"/>
    </source>
</evidence>
<reference evidence="9" key="1">
    <citation type="submission" date="2022-11" db="UniProtKB">
        <authorList>
            <consortium name="WormBaseParasite"/>
        </authorList>
    </citation>
    <scope>IDENTIFICATION</scope>
</reference>
<evidence type="ECO:0000256" key="7">
    <source>
        <dbReference type="SAM" id="SignalP"/>
    </source>
</evidence>
<evidence type="ECO:0000313" key="9">
    <source>
        <dbReference type="WBParaSite" id="PSAMB.scaffold7026size8383.g29472.t1"/>
    </source>
</evidence>
<dbReference type="AlphaFoldDB" id="A0A914XCI7"/>
<feature type="signal peptide" evidence="7">
    <location>
        <begin position="1"/>
        <end position="17"/>
    </location>
</feature>
<feature type="chain" id="PRO_5037493531" description="Endo-1,5-alpha-L-arabinanase A" evidence="7">
    <location>
        <begin position="18"/>
        <end position="569"/>
    </location>
</feature>
<dbReference type="PANTHER" id="PTHR43301:SF3">
    <property type="entry name" value="ARABINAN ENDO-1,5-ALPHA-L-ARABINOSIDASE A-RELATED"/>
    <property type="match status" value="1"/>
</dbReference>
<accession>A0A914XCI7</accession>
<keyword evidence="3 6" id="KW-0378">Hydrolase</keyword>
<evidence type="ECO:0000256" key="3">
    <source>
        <dbReference type="ARBA" id="ARBA00022801"/>
    </source>
</evidence>
<protein>
    <recommendedName>
        <fullName evidence="5">Endo-1,5-alpha-L-arabinanase A</fullName>
    </recommendedName>
</protein>
<dbReference type="PANTHER" id="PTHR43301">
    <property type="entry name" value="ARABINAN ENDO-1,5-ALPHA-L-ARABINOSIDASE"/>
    <property type="match status" value="1"/>
</dbReference>
<organism evidence="8 9">
    <name type="scientific">Plectus sambesii</name>
    <dbReference type="NCBI Taxonomy" id="2011161"/>
    <lineage>
        <taxon>Eukaryota</taxon>
        <taxon>Metazoa</taxon>
        <taxon>Ecdysozoa</taxon>
        <taxon>Nematoda</taxon>
        <taxon>Chromadorea</taxon>
        <taxon>Plectida</taxon>
        <taxon>Plectina</taxon>
        <taxon>Plectoidea</taxon>
        <taxon>Plectidae</taxon>
        <taxon>Plectus</taxon>
    </lineage>
</organism>
<evidence type="ECO:0000256" key="1">
    <source>
        <dbReference type="ARBA" id="ARBA00004834"/>
    </source>
</evidence>
<dbReference type="InterPro" id="IPR006710">
    <property type="entry name" value="Glyco_hydro_43"/>
</dbReference>
<evidence type="ECO:0000256" key="2">
    <source>
        <dbReference type="ARBA" id="ARBA00009865"/>
    </source>
</evidence>
<comment type="similarity">
    <text evidence="2 6">Belongs to the glycosyl hydrolase 43 family.</text>
</comment>